<reference evidence="9" key="1">
    <citation type="journal article" date="2020" name="mSystems">
        <title>Genome- and Community-Level Interaction Insights into Carbon Utilization and Element Cycling Functions of Hydrothermarchaeota in Hydrothermal Sediment.</title>
        <authorList>
            <person name="Zhou Z."/>
            <person name="Liu Y."/>
            <person name="Xu W."/>
            <person name="Pan J."/>
            <person name="Luo Z.H."/>
            <person name="Li M."/>
        </authorList>
    </citation>
    <scope>NUCLEOTIDE SEQUENCE [LARGE SCALE GENOMIC DNA]</scope>
    <source>
        <strain evidence="9">SpSt-747</strain>
    </source>
</reference>
<feature type="binding site" evidence="7">
    <location>
        <position position="76"/>
    </location>
    <ligand>
        <name>Mg(2+)</name>
        <dbReference type="ChEBI" id="CHEBI:18420"/>
        <label>1</label>
        <note>catalytic</note>
    </ligand>
</feature>
<feature type="binding site" evidence="7">
    <location>
        <position position="95"/>
    </location>
    <ligand>
        <name>Mg(2+)</name>
        <dbReference type="ChEBI" id="CHEBI:18420"/>
        <label>1</label>
        <note>catalytic</note>
    </ligand>
</feature>
<keyword evidence="5 8" id="KW-0378">Hydrolase</keyword>
<dbReference type="GO" id="GO:0046854">
    <property type="term" value="P:phosphatidylinositol phosphate biosynthetic process"/>
    <property type="evidence" value="ECO:0007669"/>
    <property type="project" value="InterPro"/>
</dbReference>
<dbReference type="Pfam" id="PF00459">
    <property type="entry name" value="Inositol_P"/>
    <property type="match status" value="1"/>
</dbReference>
<keyword evidence="6 7" id="KW-0460">Magnesium</keyword>
<gene>
    <name evidence="9" type="ORF">ENV30_00430</name>
</gene>
<evidence type="ECO:0000256" key="5">
    <source>
        <dbReference type="ARBA" id="ARBA00022801"/>
    </source>
</evidence>
<comment type="catalytic activity">
    <reaction evidence="1 8">
        <text>a myo-inositol phosphate + H2O = myo-inositol + phosphate</text>
        <dbReference type="Rhea" id="RHEA:24056"/>
        <dbReference type="ChEBI" id="CHEBI:15377"/>
        <dbReference type="ChEBI" id="CHEBI:17268"/>
        <dbReference type="ChEBI" id="CHEBI:43474"/>
        <dbReference type="ChEBI" id="CHEBI:84139"/>
        <dbReference type="EC" id="3.1.3.25"/>
    </reaction>
</comment>
<name>A0A7V3YET7_9BACT</name>
<sequence>MEHEGVCGAVLTERLEKAISIAREVGAFVLEHVHSIRHIEAKSSPIDVVTEVDKEAQARIVEELHRFFPEDTIWGEESGEPLEDFSHTWVIDPIDGTSNYIHGLPFYAVSIAYFLGGTPVLGVLYAPALQELFWALRGEGAFLNGKRIAVSQTTLLHEAIVVTGFPHTRRRFEVLAPIYGYILGECQALRSFGSAALGLAYVACGRCEGYLQLGVSFYDVAAGVCLVEEAGGVVRELSGRPWSYVSRSLCASNGHIDLTAIVRQVLPEEVVATLR</sequence>
<evidence type="ECO:0000256" key="6">
    <source>
        <dbReference type="ARBA" id="ARBA00022842"/>
    </source>
</evidence>
<dbReference type="Gene3D" id="3.40.190.80">
    <property type="match status" value="1"/>
</dbReference>
<dbReference type="InterPro" id="IPR020583">
    <property type="entry name" value="Inositol_monoP_metal-BS"/>
</dbReference>
<dbReference type="InterPro" id="IPR033942">
    <property type="entry name" value="IMPase"/>
</dbReference>
<comment type="cofactor">
    <cofactor evidence="2 7 8">
        <name>Mg(2+)</name>
        <dbReference type="ChEBI" id="CHEBI:18420"/>
    </cofactor>
</comment>
<feature type="binding site" evidence="7">
    <location>
        <position position="94"/>
    </location>
    <ligand>
        <name>Mg(2+)</name>
        <dbReference type="ChEBI" id="CHEBI:18420"/>
        <label>1</label>
        <note>catalytic</note>
    </ligand>
</feature>
<dbReference type="EMBL" id="DTFV01000006">
    <property type="protein sequence ID" value="HGI29780.1"/>
    <property type="molecule type" value="Genomic_DNA"/>
</dbReference>
<dbReference type="GO" id="GO:0008934">
    <property type="term" value="F:inositol monophosphate 1-phosphatase activity"/>
    <property type="evidence" value="ECO:0007669"/>
    <property type="project" value="InterPro"/>
</dbReference>
<dbReference type="CDD" id="cd01639">
    <property type="entry name" value="IMPase"/>
    <property type="match status" value="1"/>
</dbReference>
<proteinExistence type="inferred from homology"/>
<dbReference type="PANTHER" id="PTHR20854">
    <property type="entry name" value="INOSITOL MONOPHOSPHATASE"/>
    <property type="match status" value="1"/>
</dbReference>
<dbReference type="PRINTS" id="PR00377">
    <property type="entry name" value="IMPHPHTASES"/>
</dbReference>
<evidence type="ECO:0000313" key="9">
    <source>
        <dbReference type="EMBL" id="HGI29780.1"/>
    </source>
</evidence>
<dbReference type="PANTHER" id="PTHR20854:SF4">
    <property type="entry name" value="INOSITOL-1-MONOPHOSPHATASE-RELATED"/>
    <property type="match status" value="1"/>
</dbReference>
<dbReference type="Gene3D" id="3.30.540.10">
    <property type="entry name" value="Fructose-1,6-Bisphosphatase, subunit A, domain 1"/>
    <property type="match status" value="1"/>
</dbReference>
<dbReference type="GO" id="GO:0007165">
    <property type="term" value="P:signal transduction"/>
    <property type="evidence" value="ECO:0007669"/>
    <property type="project" value="TreeGrafter"/>
</dbReference>
<dbReference type="InterPro" id="IPR020550">
    <property type="entry name" value="Inositol_monophosphatase_CS"/>
</dbReference>
<dbReference type="EC" id="3.1.3.25" evidence="8"/>
<accession>A0A7V3YET7</accession>
<evidence type="ECO:0000256" key="7">
    <source>
        <dbReference type="PIRSR" id="PIRSR600760-2"/>
    </source>
</evidence>
<protein>
    <recommendedName>
        <fullName evidence="8">Inositol-1-monophosphatase</fullName>
        <ecNumber evidence="8">3.1.3.25</ecNumber>
    </recommendedName>
</protein>
<dbReference type="AlphaFoldDB" id="A0A7V3YET7"/>
<organism evidence="9">
    <name type="scientific">Candidatus Caldatribacterium californiense</name>
    <dbReference type="NCBI Taxonomy" id="1454726"/>
    <lineage>
        <taxon>Bacteria</taxon>
        <taxon>Pseudomonadati</taxon>
        <taxon>Atribacterota</taxon>
        <taxon>Atribacteria</taxon>
        <taxon>Atribacterales</taxon>
        <taxon>Candidatus Caldatribacteriaceae</taxon>
        <taxon>Candidatus Caldatribacterium</taxon>
    </lineage>
</organism>
<dbReference type="PROSITE" id="PS00630">
    <property type="entry name" value="IMP_2"/>
    <property type="match status" value="1"/>
</dbReference>
<evidence type="ECO:0000256" key="3">
    <source>
        <dbReference type="ARBA" id="ARBA00009759"/>
    </source>
</evidence>
<keyword evidence="4 7" id="KW-0479">Metal-binding</keyword>
<feature type="binding site" evidence="7">
    <location>
        <position position="219"/>
    </location>
    <ligand>
        <name>Mg(2+)</name>
        <dbReference type="ChEBI" id="CHEBI:18420"/>
        <label>1</label>
        <note>catalytic</note>
    </ligand>
</feature>
<dbReference type="InterPro" id="IPR000760">
    <property type="entry name" value="Inositol_monophosphatase-like"/>
</dbReference>
<comment type="similarity">
    <text evidence="3 8">Belongs to the inositol monophosphatase superfamily.</text>
</comment>
<dbReference type="FunFam" id="3.30.540.10:FF:000003">
    <property type="entry name" value="Inositol-1-monophosphatase"/>
    <property type="match status" value="1"/>
</dbReference>
<evidence type="ECO:0000256" key="2">
    <source>
        <dbReference type="ARBA" id="ARBA00001946"/>
    </source>
</evidence>
<evidence type="ECO:0000256" key="8">
    <source>
        <dbReference type="RuleBase" id="RU364068"/>
    </source>
</evidence>
<feature type="binding site" evidence="7">
    <location>
        <position position="92"/>
    </location>
    <ligand>
        <name>Mg(2+)</name>
        <dbReference type="ChEBI" id="CHEBI:18420"/>
        <label>1</label>
        <note>catalytic</note>
    </ligand>
</feature>
<dbReference type="SUPFAM" id="SSF56655">
    <property type="entry name" value="Carbohydrate phosphatase"/>
    <property type="match status" value="1"/>
</dbReference>
<evidence type="ECO:0000256" key="1">
    <source>
        <dbReference type="ARBA" id="ARBA00001033"/>
    </source>
</evidence>
<dbReference type="PROSITE" id="PS00629">
    <property type="entry name" value="IMP_1"/>
    <property type="match status" value="1"/>
</dbReference>
<dbReference type="GO" id="GO:0006020">
    <property type="term" value="P:inositol metabolic process"/>
    <property type="evidence" value="ECO:0007669"/>
    <property type="project" value="TreeGrafter"/>
</dbReference>
<comment type="caution">
    <text evidence="9">The sequence shown here is derived from an EMBL/GenBank/DDBJ whole genome shotgun (WGS) entry which is preliminary data.</text>
</comment>
<dbReference type="GO" id="GO:0046872">
    <property type="term" value="F:metal ion binding"/>
    <property type="evidence" value="ECO:0007669"/>
    <property type="project" value="UniProtKB-KW"/>
</dbReference>
<evidence type="ECO:0000256" key="4">
    <source>
        <dbReference type="ARBA" id="ARBA00022723"/>
    </source>
</evidence>